<protein>
    <recommendedName>
        <fullName evidence="10">Gustatory receptor</fullName>
    </recommendedName>
</protein>
<proteinExistence type="predicted"/>
<dbReference type="GO" id="GO:0005886">
    <property type="term" value="C:plasma membrane"/>
    <property type="evidence" value="ECO:0007669"/>
    <property type="project" value="UniProtKB-SubCell"/>
</dbReference>
<evidence type="ECO:0000313" key="9">
    <source>
        <dbReference type="Proteomes" id="UP000299102"/>
    </source>
</evidence>
<evidence type="ECO:0000256" key="3">
    <source>
        <dbReference type="ARBA" id="ARBA00022692"/>
    </source>
</evidence>
<keyword evidence="2" id="KW-1003">Cell membrane</keyword>
<gene>
    <name evidence="8" type="ORF">EVAR_62402_1</name>
</gene>
<feature type="region of interest" description="Disordered" evidence="6">
    <location>
        <begin position="1"/>
        <end position="20"/>
    </location>
</feature>
<reference evidence="8 9" key="1">
    <citation type="journal article" date="2019" name="Commun. Biol.">
        <title>The bagworm genome reveals a unique fibroin gene that provides high tensile strength.</title>
        <authorList>
            <person name="Kono N."/>
            <person name="Nakamura H."/>
            <person name="Ohtoshi R."/>
            <person name="Tomita M."/>
            <person name="Numata K."/>
            <person name="Arakawa K."/>
        </authorList>
    </citation>
    <scope>NUCLEOTIDE SEQUENCE [LARGE SCALE GENOMIC DNA]</scope>
</reference>
<organism evidence="8 9">
    <name type="scientific">Eumeta variegata</name>
    <name type="common">Bagworm moth</name>
    <name type="synonym">Eumeta japonica</name>
    <dbReference type="NCBI Taxonomy" id="151549"/>
    <lineage>
        <taxon>Eukaryota</taxon>
        <taxon>Metazoa</taxon>
        <taxon>Ecdysozoa</taxon>
        <taxon>Arthropoda</taxon>
        <taxon>Hexapoda</taxon>
        <taxon>Insecta</taxon>
        <taxon>Pterygota</taxon>
        <taxon>Neoptera</taxon>
        <taxon>Endopterygota</taxon>
        <taxon>Lepidoptera</taxon>
        <taxon>Glossata</taxon>
        <taxon>Ditrysia</taxon>
        <taxon>Tineoidea</taxon>
        <taxon>Psychidae</taxon>
        <taxon>Oiketicinae</taxon>
        <taxon>Eumeta</taxon>
    </lineage>
</organism>
<dbReference type="Proteomes" id="UP000299102">
    <property type="component" value="Unassembled WGS sequence"/>
</dbReference>
<evidence type="ECO:0000256" key="5">
    <source>
        <dbReference type="ARBA" id="ARBA00023136"/>
    </source>
</evidence>
<name>A0A4C1Z8E3_EUMVA</name>
<keyword evidence="9" id="KW-1185">Reference proteome</keyword>
<comment type="caution">
    <text evidence="8">The sequence shown here is derived from an EMBL/GenBank/DDBJ whole genome shotgun (WGS) entry which is preliminary data.</text>
</comment>
<dbReference type="InterPro" id="IPR013604">
    <property type="entry name" value="7TM_chemorcpt"/>
</dbReference>
<dbReference type="GO" id="GO:0050909">
    <property type="term" value="P:sensory perception of taste"/>
    <property type="evidence" value="ECO:0007669"/>
    <property type="project" value="InterPro"/>
</dbReference>
<feature type="compositionally biased region" description="Polar residues" evidence="6">
    <location>
        <begin position="38"/>
        <end position="52"/>
    </location>
</feature>
<feature type="region of interest" description="Disordered" evidence="6">
    <location>
        <begin position="33"/>
        <end position="52"/>
    </location>
</feature>
<evidence type="ECO:0000256" key="6">
    <source>
        <dbReference type="SAM" id="MobiDB-lite"/>
    </source>
</evidence>
<dbReference type="AlphaFoldDB" id="A0A4C1Z8E3"/>
<feature type="transmembrane region" description="Helical" evidence="7">
    <location>
        <begin position="212"/>
        <end position="236"/>
    </location>
</feature>
<dbReference type="Pfam" id="PF08395">
    <property type="entry name" value="7tm_7"/>
    <property type="match status" value="1"/>
</dbReference>
<evidence type="ECO:0000256" key="2">
    <source>
        <dbReference type="ARBA" id="ARBA00022475"/>
    </source>
</evidence>
<evidence type="ECO:0000256" key="1">
    <source>
        <dbReference type="ARBA" id="ARBA00004651"/>
    </source>
</evidence>
<dbReference type="OrthoDB" id="6930543at2759"/>
<evidence type="ECO:0000256" key="7">
    <source>
        <dbReference type="SAM" id="Phobius"/>
    </source>
</evidence>
<dbReference type="EMBL" id="BGZK01001651">
    <property type="protein sequence ID" value="GBP83960.1"/>
    <property type="molecule type" value="Genomic_DNA"/>
</dbReference>
<keyword evidence="5 7" id="KW-0472">Membrane</keyword>
<keyword evidence="3 7" id="KW-0812">Transmembrane</keyword>
<accession>A0A4C1Z8E3</accession>
<sequence>MAAYSNKSRPPEKAALRRAPARAVSNSLSYARAAAGSRSVSPTSKPEQSSTAHDLKHVDNFGDDMTWLKLGWWCIEAYVRQHQMFAAAVLAHNISEMMTRPERQVAICKPLHASASQEFHLTLHDNLRAVDMKEFHVNIAHVLFTGYSVFMLASSGESVYRAASRVRITLAYVYNVLCGECRDITDDGALMARNVLRAMKERRPRLTVGGLFELRMSLVTGFVSLTATYLIIILQFNNVL</sequence>
<comment type="subcellular location">
    <subcellularLocation>
        <location evidence="1">Cell membrane</location>
        <topology evidence="1">Multi-pass membrane protein</topology>
    </subcellularLocation>
</comment>
<evidence type="ECO:0000313" key="8">
    <source>
        <dbReference type="EMBL" id="GBP83960.1"/>
    </source>
</evidence>
<evidence type="ECO:0008006" key="10">
    <source>
        <dbReference type="Google" id="ProtNLM"/>
    </source>
</evidence>
<keyword evidence="4 7" id="KW-1133">Transmembrane helix</keyword>
<evidence type="ECO:0000256" key="4">
    <source>
        <dbReference type="ARBA" id="ARBA00022989"/>
    </source>
</evidence>